<name>E8UZL0_TERSS</name>
<dbReference type="EMBL" id="CP002467">
    <property type="protein sequence ID" value="ADV84353.1"/>
    <property type="molecule type" value="Genomic_DNA"/>
</dbReference>
<dbReference type="AlphaFoldDB" id="E8UZL0"/>
<accession>E8UZL0</accession>
<dbReference type="HOGENOM" id="CLU_1980520_0_0_0"/>
<dbReference type="Proteomes" id="UP000006844">
    <property type="component" value="Chromosome"/>
</dbReference>
<dbReference type="KEGG" id="tsa:AciPR4_3600"/>
<keyword evidence="1" id="KW-0732">Signal</keyword>
<feature type="chain" id="PRO_5003232725" evidence="1">
    <location>
        <begin position="23"/>
        <end position="126"/>
    </location>
</feature>
<protein>
    <submittedName>
        <fullName evidence="2">Uncharacterized protein</fullName>
    </submittedName>
</protein>
<organism evidence="2 3">
    <name type="scientific">Terriglobus saanensis (strain ATCC BAA-1853 / DSM 23119 / SP1PR4)</name>
    <dbReference type="NCBI Taxonomy" id="401053"/>
    <lineage>
        <taxon>Bacteria</taxon>
        <taxon>Pseudomonadati</taxon>
        <taxon>Acidobacteriota</taxon>
        <taxon>Terriglobia</taxon>
        <taxon>Terriglobales</taxon>
        <taxon>Acidobacteriaceae</taxon>
        <taxon>Terriglobus</taxon>
    </lineage>
</organism>
<evidence type="ECO:0000313" key="3">
    <source>
        <dbReference type="Proteomes" id="UP000006844"/>
    </source>
</evidence>
<keyword evidence="3" id="KW-1185">Reference proteome</keyword>
<evidence type="ECO:0000313" key="2">
    <source>
        <dbReference type="EMBL" id="ADV84353.1"/>
    </source>
</evidence>
<evidence type="ECO:0000256" key="1">
    <source>
        <dbReference type="SAM" id="SignalP"/>
    </source>
</evidence>
<proteinExistence type="predicted"/>
<feature type="signal peptide" evidence="1">
    <location>
        <begin position="1"/>
        <end position="22"/>
    </location>
</feature>
<reference evidence="2 3" key="1">
    <citation type="journal article" date="2012" name="Stand. Genomic Sci.">
        <title>Complete genome sequence of Terriglobus saanensis type strain SP1PR4(T), an Acidobacteria from tundra soil.</title>
        <authorList>
            <person name="Rawat S.R."/>
            <person name="Mannisto M.K."/>
            <person name="Starovoytov V."/>
            <person name="Goodwin L."/>
            <person name="Nolan M."/>
            <person name="Hauser L."/>
            <person name="Land M."/>
            <person name="Davenport K.W."/>
            <person name="Woyke T."/>
            <person name="Haggblom M.M."/>
        </authorList>
    </citation>
    <scope>NUCLEOTIDE SEQUENCE</scope>
    <source>
        <strain evidence="3">ATCC BAA-1853 / DSM 23119 / SP1PR4</strain>
    </source>
</reference>
<sequence length="126" mass="13980">MRHIFRNTLLSLAVVCATAAYSQDAARVNLPFDFVAAGEHFPAGYYRIVMDSNHGFLMLANEEKVSKRIRLVVGVGDPDGPSTLLRFDVCGEEHVLRNIQMDMQVTRNLDAPKNQVGGVPCVTLKY</sequence>
<gene>
    <name evidence="2" type="ordered locus">AciPR4_3600</name>
</gene>